<protein>
    <recommendedName>
        <fullName evidence="4">Secreted protein</fullName>
    </recommendedName>
</protein>
<gene>
    <name evidence="2" type="ORF">Naga_100197g2</name>
</gene>
<organism evidence="2 3">
    <name type="scientific">Nannochloropsis gaditana</name>
    <dbReference type="NCBI Taxonomy" id="72520"/>
    <lineage>
        <taxon>Eukaryota</taxon>
        <taxon>Sar</taxon>
        <taxon>Stramenopiles</taxon>
        <taxon>Ochrophyta</taxon>
        <taxon>Eustigmatophyceae</taxon>
        <taxon>Eustigmatales</taxon>
        <taxon>Monodopsidaceae</taxon>
        <taxon>Nannochloropsis</taxon>
    </lineage>
</organism>
<comment type="caution">
    <text evidence="2">The sequence shown here is derived from an EMBL/GenBank/DDBJ whole genome shotgun (WGS) entry which is preliminary data.</text>
</comment>
<evidence type="ECO:0000313" key="3">
    <source>
        <dbReference type="Proteomes" id="UP000019335"/>
    </source>
</evidence>
<feature type="chain" id="PRO_5004904475" description="Secreted protein" evidence="1">
    <location>
        <begin position="20"/>
        <end position="168"/>
    </location>
</feature>
<dbReference type="Proteomes" id="UP000019335">
    <property type="component" value="Chromosome 5"/>
</dbReference>
<feature type="signal peptide" evidence="1">
    <location>
        <begin position="1"/>
        <end position="19"/>
    </location>
</feature>
<evidence type="ECO:0008006" key="4">
    <source>
        <dbReference type="Google" id="ProtNLM"/>
    </source>
</evidence>
<keyword evidence="3" id="KW-1185">Reference proteome</keyword>
<dbReference type="AlphaFoldDB" id="W7TP96"/>
<reference evidence="2 3" key="1">
    <citation type="journal article" date="2014" name="Mol. Plant">
        <title>Chromosome Scale Genome Assembly and Transcriptome Profiling of Nannochloropsis gaditana in Nitrogen Depletion.</title>
        <authorList>
            <person name="Corteggiani Carpinelli E."/>
            <person name="Telatin A."/>
            <person name="Vitulo N."/>
            <person name="Forcato C."/>
            <person name="D'Angelo M."/>
            <person name="Schiavon R."/>
            <person name="Vezzi A."/>
            <person name="Giacometti G.M."/>
            <person name="Morosinotto T."/>
            <person name="Valle G."/>
        </authorList>
    </citation>
    <scope>NUCLEOTIDE SEQUENCE [LARGE SCALE GENOMIC DNA]</scope>
    <source>
        <strain evidence="2 3">B-31</strain>
    </source>
</reference>
<name>W7TP96_9STRA</name>
<accession>W7TP96</accession>
<dbReference type="EMBL" id="AZIL01000361">
    <property type="protein sequence ID" value="EWM27897.1"/>
    <property type="molecule type" value="Genomic_DNA"/>
</dbReference>
<sequence length="168" mass="18489">MAFMMCGLHVICVLIVGACLNMEGERVERGATFLRPQELAETQLLMYLEICCAHDPQPSGHSTEMRRAIGLENVCLLLLVTNRRAVQEASTSSYGGLWDGCPPCNYCDDTPRGMGAMLKEKKKSPRRSRSAVFLEAREPTCLFPSSLPSFFPPPFLSPPSCSPSPFEG</sequence>
<keyword evidence="1" id="KW-0732">Signal</keyword>
<evidence type="ECO:0000313" key="2">
    <source>
        <dbReference type="EMBL" id="EWM27897.1"/>
    </source>
</evidence>
<evidence type="ECO:0000256" key="1">
    <source>
        <dbReference type="SAM" id="SignalP"/>
    </source>
</evidence>
<proteinExistence type="predicted"/>